<protein>
    <submittedName>
        <fullName evidence="1">Uncharacterized protein</fullName>
    </submittedName>
</protein>
<name>A0A0E9UZZ7_ANGAN</name>
<organism evidence="1">
    <name type="scientific">Anguilla anguilla</name>
    <name type="common">European freshwater eel</name>
    <name type="synonym">Muraena anguilla</name>
    <dbReference type="NCBI Taxonomy" id="7936"/>
    <lineage>
        <taxon>Eukaryota</taxon>
        <taxon>Metazoa</taxon>
        <taxon>Chordata</taxon>
        <taxon>Craniata</taxon>
        <taxon>Vertebrata</taxon>
        <taxon>Euteleostomi</taxon>
        <taxon>Actinopterygii</taxon>
        <taxon>Neopterygii</taxon>
        <taxon>Teleostei</taxon>
        <taxon>Anguilliformes</taxon>
        <taxon>Anguillidae</taxon>
        <taxon>Anguilla</taxon>
    </lineage>
</organism>
<reference evidence="1" key="2">
    <citation type="journal article" date="2015" name="Fish Shellfish Immunol.">
        <title>Early steps in the European eel (Anguilla anguilla)-Vibrio vulnificus interaction in the gills: Role of the RtxA13 toxin.</title>
        <authorList>
            <person name="Callol A."/>
            <person name="Pajuelo D."/>
            <person name="Ebbesson L."/>
            <person name="Teles M."/>
            <person name="MacKenzie S."/>
            <person name="Amaro C."/>
        </authorList>
    </citation>
    <scope>NUCLEOTIDE SEQUENCE</scope>
</reference>
<proteinExistence type="predicted"/>
<dbReference type="EMBL" id="GBXM01037118">
    <property type="protein sequence ID" value="JAH71459.1"/>
    <property type="molecule type" value="Transcribed_RNA"/>
</dbReference>
<dbReference type="AlphaFoldDB" id="A0A0E9UZZ7"/>
<accession>A0A0E9UZZ7</accession>
<evidence type="ECO:0000313" key="1">
    <source>
        <dbReference type="EMBL" id="JAH71459.1"/>
    </source>
</evidence>
<sequence length="58" mass="6075">MQARLIGESKMAPKCECVSEWCVSCDGLVTCSGDLCMITSCPMPAGIGSGTPCYPVQE</sequence>
<reference evidence="1" key="1">
    <citation type="submission" date="2014-11" db="EMBL/GenBank/DDBJ databases">
        <authorList>
            <person name="Amaro Gonzalez C."/>
        </authorList>
    </citation>
    <scope>NUCLEOTIDE SEQUENCE</scope>
</reference>